<keyword evidence="2" id="KW-0479">Metal-binding</keyword>
<keyword evidence="5" id="KW-1185">Reference proteome</keyword>
<name>A0A3N4ITI2_9PEZI</name>
<evidence type="ECO:0000256" key="1">
    <source>
        <dbReference type="ARBA" id="ARBA00001968"/>
    </source>
</evidence>
<dbReference type="Proteomes" id="UP000276215">
    <property type="component" value="Unassembled WGS sequence"/>
</dbReference>
<dbReference type="Pfam" id="PF13359">
    <property type="entry name" value="DDE_Tnp_4"/>
    <property type="match status" value="1"/>
</dbReference>
<dbReference type="InterPro" id="IPR027806">
    <property type="entry name" value="HARBI1_dom"/>
</dbReference>
<organism evidence="4 5">
    <name type="scientific">Choiromyces venosus 120613-1</name>
    <dbReference type="NCBI Taxonomy" id="1336337"/>
    <lineage>
        <taxon>Eukaryota</taxon>
        <taxon>Fungi</taxon>
        <taxon>Dikarya</taxon>
        <taxon>Ascomycota</taxon>
        <taxon>Pezizomycotina</taxon>
        <taxon>Pezizomycetes</taxon>
        <taxon>Pezizales</taxon>
        <taxon>Tuberaceae</taxon>
        <taxon>Choiromyces</taxon>
    </lineage>
</organism>
<dbReference type="GO" id="GO:0046872">
    <property type="term" value="F:metal ion binding"/>
    <property type="evidence" value="ECO:0007669"/>
    <property type="project" value="UniProtKB-KW"/>
</dbReference>
<reference evidence="4 5" key="1">
    <citation type="journal article" date="2018" name="Nat. Ecol. Evol.">
        <title>Pezizomycetes genomes reveal the molecular basis of ectomycorrhizal truffle lifestyle.</title>
        <authorList>
            <person name="Murat C."/>
            <person name="Payen T."/>
            <person name="Noel B."/>
            <person name="Kuo A."/>
            <person name="Morin E."/>
            <person name="Chen J."/>
            <person name="Kohler A."/>
            <person name="Krizsan K."/>
            <person name="Balestrini R."/>
            <person name="Da Silva C."/>
            <person name="Montanini B."/>
            <person name="Hainaut M."/>
            <person name="Levati E."/>
            <person name="Barry K.W."/>
            <person name="Belfiori B."/>
            <person name="Cichocki N."/>
            <person name="Clum A."/>
            <person name="Dockter R.B."/>
            <person name="Fauchery L."/>
            <person name="Guy J."/>
            <person name="Iotti M."/>
            <person name="Le Tacon F."/>
            <person name="Lindquist E.A."/>
            <person name="Lipzen A."/>
            <person name="Malagnac F."/>
            <person name="Mello A."/>
            <person name="Molinier V."/>
            <person name="Miyauchi S."/>
            <person name="Poulain J."/>
            <person name="Riccioni C."/>
            <person name="Rubini A."/>
            <person name="Sitrit Y."/>
            <person name="Splivallo R."/>
            <person name="Traeger S."/>
            <person name="Wang M."/>
            <person name="Zifcakova L."/>
            <person name="Wipf D."/>
            <person name="Zambonelli A."/>
            <person name="Paolocci F."/>
            <person name="Nowrousian M."/>
            <person name="Ottonello S."/>
            <person name="Baldrian P."/>
            <person name="Spatafora J.W."/>
            <person name="Henrissat B."/>
            <person name="Nagy L.G."/>
            <person name="Aury J.M."/>
            <person name="Wincker P."/>
            <person name="Grigoriev I.V."/>
            <person name="Bonfante P."/>
            <person name="Martin F.M."/>
        </authorList>
    </citation>
    <scope>NUCLEOTIDE SEQUENCE [LARGE SCALE GENOMIC DNA]</scope>
    <source>
        <strain evidence="4 5">120613-1</strain>
    </source>
</reference>
<dbReference type="AlphaFoldDB" id="A0A3N4ITI2"/>
<comment type="cofactor">
    <cofactor evidence="1">
        <name>a divalent metal cation</name>
        <dbReference type="ChEBI" id="CHEBI:60240"/>
    </cofactor>
</comment>
<evidence type="ECO:0000259" key="3">
    <source>
        <dbReference type="Pfam" id="PF13359"/>
    </source>
</evidence>
<feature type="non-terminal residue" evidence="4">
    <location>
        <position position="107"/>
    </location>
</feature>
<proteinExistence type="predicted"/>
<dbReference type="EMBL" id="ML120576">
    <property type="protein sequence ID" value="RPA89502.1"/>
    <property type="molecule type" value="Genomic_DNA"/>
</dbReference>
<feature type="non-terminal residue" evidence="4">
    <location>
        <position position="1"/>
    </location>
</feature>
<accession>A0A3N4ITI2</accession>
<feature type="domain" description="DDE Tnp4" evidence="3">
    <location>
        <begin position="51"/>
        <end position="107"/>
    </location>
</feature>
<evidence type="ECO:0000256" key="2">
    <source>
        <dbReference type="ARBA" id="ARBA00022723"/>
    </source>
</evidence>
<dbReference type="OrthoDB" id="5473233at2759"/>
<gene>
    <name evidence="4" type="ORF">L873DRAFT_1652126</name>
</gene>
<evidence type="ECO:0000313" key="5">
    <source>
        <dbReference type="Proteomes" id="UP000276215"/>
    </source>
</evidence>
<evidence type="ECO:0000313" key="4">
    <source>
        <dbReference type="EMBL" id="RPA89502.1"/>
    </source>
</evidence>
<dbReference type="STRING" id="1336337.A0A3N4ITI2"/>
<sequence>SIVFNSVISFLYNRFKNILHWDRRRLTLNMIKLYAQAIEGIGGPVNIWGFVDGTLRSICQPEREQHQFYTGYKQCHAIKFQGITTPDGLIASLGGPFEGKLSDWMVW</sequence>
<protein>
    <recommendedName>
        <fullName evidence="3">DDE Tnp4 domain-containing protein</fullName>
    </recommendedName>
</protein>